<comment type="caution">
    <text evidence="8">The sequence shown here is derived from an EMBL/GenBank/DDBJ whole genome shotgun (WGS) entry which is preliminary data.</text>
</comment>
<dbReference type="GO" id="GO:0051301">
    <property type="term" value="P:cell division"/>
    <property type="evidence" value="ECO:0007669"/>
    <property type="project" value="UniProtKB-KW"/>
</dbReference>
<keyword evidence="3" id="KW-0808">Transferase</keyword>
<accession>A0A8J6B3C7</accession>
<proteinExistence type="predicted"/>
<dbReference type="PROSITE" id="PS00108">
    <property type="entry name" value="PROTEIN_KINASE_ST"/>
    <property type="match status" value="1"/>
</dbReference>
<dbReference type="InterPro" id="IPR008271">
    <property type="entry name" value="Ser/Thr_kinase_AS"/>
</dbReference>
<dbReference type="Proteomes" id="UP000717585">
    <property type="component" value="Unassembled WGS sequence"/>
</dbReference>
<dbReference type="GO" id="GO:0044773">
    <property type="term" value="P:mitotic DNA damage checkpoint signaling"/>
    <property type="evidence" value="ECO:0007669"/>
    <property type="project" value="TreeGrafter"/>
</dbReference>
<dbReference type="Gene3D" id="1.10.510.10">
    <property type="entry name" value="Transferase(Phosphotransferase) domain 1"/>
    <property type="match status" value="1"/>
</dbReference>
<keyword evidence="6" id="KW-0067">ATP-binding</keyword>
<dbReference type="PANTHER" id="PTHR44167:SF23">
    <property type="entry name" value="CDC7 KINASE, ISOFORM A-RELATED"/>
    <property type="match status" value="1"/>
</dbReference>
<dbReference type="EC" id="2.7.11.1" evidence="1"/>
<dbReference type="GO" id="GO:0005634">
    <property type="term" value="C:nucleus"/>
    <property type="evidence" value="ECO:0007669"/>
    <property type="project" value="TreeGrafter"/>
</dbReference>
<keyword evidence="2" id="KW-0723">Serine/threonine-protein kinase</keyword>
<dbReference type="Gene3D" id="3.30.200.20">
    <property type="entry name" value="Phosphorylase Kinase, domain 1"/>
    <property type="match status" value="1"/>
</dbReference>
<evidence type="ECO:0000256" key="6">
    <source>
        <dbReference type="ARBA" id="ARBA00022840"/>
    </source>
</evidence>
<evidence type="ECO:0000256" key="2">
    <source>
        <dbReference type="ARBA" id="ARBA00022527"/>
    </source>
</evidence>
<keyword evidence="4" id="KW-0547">Nucleotide-binding</keyword>
<dbReference type="InterPro" id="IPR011009">
    <property type="entry name" value="Kinase-like_dom_sf"/>
</dbReference>
<dbReference type="OrthoDB" id="10020333at2759"/>
<evidence type="ECO:0000256" key="5">
    <source>
        <dbReference type="ARBA" id="ARBA00022777"/>
    </source>
</evidence>
<organism evidence="8 9">
    <name type="scientific">Carpediemonas membranifera</name>
    <dbReference type="NCBI Taxonomy" id="201153"/>
    <lineage>
        <taxon>Eukaryota</taxon>
        <taxon>Metamonada</taxon>
        <taxon>Carpediemonas-like organisms</taxon>
        <taxon>Carpediemonas</taxon>
    </lineage>
</organism>
<dbReference type="SUPFAM" id="SSF56112">
    <property type="entry name" value="Protein kinase-like (PK-like)"/>
    <property type="match status" value="1"/>
</dbReference>
<protein>
    <recommendedName>
        <fullName evidence="1">non-specific serine/threonine protein kinase</fullName>
        <ecNumber evidence="1">2.7.11.1</ecNumber>
    </recommendedName>
</protein>
<dbReference type="GO" id="GO:0005524">
    <property type="term" value="F:ATP binding"/>
    <property type="evidence" value="ECO:0007669"/>
    <property type="project" value="UniProtKB-KW"/>
</dbReference>
<keyword evidence="9" id="KW-1185">Reference proteome</keyword>
<feature type="domain" description="Protein kinase" evidence="7">
    <location>
        <begin position="31"/>
        <end position="377"/>
    </location>
</feature>
<evidence type="ECO:0000256" key="3">
    <source>
        <dbReference type="ARBA" id="ARBA00022679"/>
    </source>
</evidence>
<evidence type="ECO:0000256" key="4">
    <source>
        <dbReference type="ARBA" id="ARBA00022741"/>
    </source>
</evidence>
<dbReference type="EMBL" id="JAHDYR010000012">
    <property type="protein sequence ID" value="KAG9394848.1"/>
    <property type="molecule type" value="Genomic_DNA"/>
</dbReference>
<evidence type="ECO:0000256" key="1">
    <source>
        <dbReference type="ARBA" id="ARBA00012513"/>
    </source>
</evidence>
<dbReference type="SMART" id="SM00220">
    <property type="entry name" value="S_TKc"/>
    <property type="match status" value="1"/>
</dbReference>
<keyword evidence="5" id="KW-0418">Kinase</keyword>
<name>A0A8J6B3C7_9EUKA</name>
<dbReference type="InterPro" id="IPR000719">
    <property type="entry name" value="Prot_kinase_dom"/>
</dbReference>
<reference evidence="8" key="1">
    <citation type="submission" date="2021-05" db="EMBL/GenBank/DDBJ databases">
        <title>A free-living protist that lacks canonical eukaryotic 1 DNA replication and segregation systems.</title>
        <authorList>
            <person name="Salas-Leiva D.E."/>
            <person name="Tromer E.C."/>
            <person name="Curtis B.A."/>
            <person name="Jerlstrom-Hultqvist J."/>
            <person name="Kolisko M."/>
            <person name="Yi Z."/>
            <person name="Salas-Leiva J.S."/>
            <person name="Gallot-Lavallee L."/>
            <person name="Kops G.J.P.L."/>
            <person name="Archibald J.M."/>
            <person name="Simpson A.G.B."/>
            <person name="Roger A.J."/>
        </authorList>
    </citation>
    <scope>NUCLEOTIDE SEQUENCE</scope>
    <source>
        <strain evidence="8">BICM</strain>
    </source>
</reference>
<dbReference type="PANTHER" id="PTHR44167">
    <property type="entry name" value="OVARIAN-SPECIFIC SERINE/THREONINE-PROTEIN KINASE LOK-RELATED"/>
    <property type="match status" value="1"/>
</dbReference>
<dbReference type="Pfam" id="PF00069">
    <property type="entry name" value="Pkinase"/>
    <property type="match status" value="1"/>
</dbReference>
<keyword evidence="8" id="KW-0131">Cell cycle</keyword>
<dbReference type="PROSITE" id="PS50011">
    <property type="entry name" value="PROTEIN_KINASE_DOM"/>
    <property type="match status" value="1"/>
</dbReference>
<sequence length="392" mass="43105">MSQNFGLTENYQCDDPELACLTDPKRAKRPYCILKLLGHGAFGDVYLAMTSIPIYNLDYYPNKPETPVLTSPVQLVAIKHFKETCNLQNVQNEIKTLNHVRRCKGVARAIDLVIGDRSVMLVMQYHPSVDFRAVCSNHAWTPAMAIKYVRSILTAVNEIHAAGVIHRDIKPDNFLFDPETGSGVLIDFGLAVTRPTPYTFTPGTDLQGVDLAPSDRGTAHGEKFRTAPGTAGFRAPEALLGQMRQTSWAGLDVWSVGVMLLMMLTNRTSIMRTRASMPIPVDESNLIAGEHAIELFMVRALVGDAAFRSGLSSMGCAIALPVKCDELPITTTIRDVLRAYSASSEAIPGLWDLCEGLLTVDPFERWSAVKALDSSVFQLSDEELAKFSSSRH</sequence>
<dbReference type="AlphaFoldDB" id="A0A8J6B3C7"/>
<dbReference type="GO" id="GO:0004674">
    <property type="term" value="F:protein serine/threonine kinase activity"/>
    <property type="evidence" value="ECO:0007669"/>
    <property type="project" value="UniProtKB-KW"/>
</dbReference>
<evidence type="ECO:0000313" key="9">
    <source>
        <dbReference type="Proteomes" id="UP000717585"/>
    </source>
</evidence>
<evidence type="ECO:0000259" key="7">
    <source>
        <dbReference type="PROSITE" id="PS50011"/>
    </source>
</evidence>
<evidence type="ECO:0000313" key="8">
    <source>
        <dbReference type="EMBL" id="KAG9394848.1"/>
    </source>
</evidence>
<gene>
    <name evidence="8" type="ORF">J8273_0055</name>
</gene>
<keyword evidence="8" id="KW-0132">Cell division</keyword>